<evidence type="ECO:0000313" key="7">
    <source>
        <dbReference type="EMBL" id="CAK7916526.1"/>
    </source>
</evidence>
<dbReference type="InterPro" id="IPR002123">
    <property type="entry name" value="Plipid/glycerol_acylTrfase"/>
</dbReference>
<dbReference type="InterPro" id="IPR045520">
    <property type="entry name" value="GPAT/DHAPAT_C"/>
</dbReference>
<dbReference type="PANTHER" id="PTHR12563">
    <property type="entry name" value="GLYCEROL-3-PHOSPHATE ACYLTRANSFERASE"/>
    <property type="match status" value="1"/>
</dbReference>
<evidence type="ECO:0000256" key="2">
    <source>
        <dbReference type="ARBA" id="ARBA00007937"/>
    </source>
</evidence>
<keyword evidence="3" id="KW-0808">Transferase</keyword>
<evidence type="ECO:0000256" key="5">
    <source>
        <dbReference type="ARBA" id="ARBA00023315"/>
    </source>
</evidence>
<dbReference type="SUPFAM" id="SSF69593">
    <property type="entry name" value="Glycerol-3-phosphate (1)-acyltransferase"/>
    <property type="match status" value="1"/>
</dbReference>
<evidence type="ECO:0000256" key="1">
    <source>
        <dbReference type="ARBA" id="ARBA00004184"/>
    </source>
</evidence>
<comment type="subcellular location">
    <subcellularLocation>
        <location evidence="1">Endomembrane system</location>
        <topology evidence="1">Peripheral membrane protein</topology>
    </subcellularLocation>
</comment>
<feature type="domain" description="Phospholipid/glycerol acyltransferase" evidence="6">
    <location>
        <begin position="197"/>
        <end position="330"/>
    </location>
</feature>
<evidence type="ECO:0000313" key="8">
    <source>
        <dbReference type="Proteomes" id="UP001497600"/>
    </source>
</evidence>
<dbReference type="PANTHER" id="PTHR12563:SF17">
    <property type="entry name" value="DIHYDROXYACETONE PHOSPHATE ACYLTRANSFERASE"/>
    <property type="match status" value="1"/>
</dbReference>
<dbReference type="CDD" id="cd07993">
    <property type="entry name" value="LPLAT_DHAPAT-like"/>
    <property type="match status" value="1"/>
</dbReference>
<sequence length="805" mass="94131">MLDFSNADFDVNILQDPVESPVIELTFPLPTDHETYVELDGNEKVANTWALFQNFVHFFTGIDWDHIYKNNEYRYSINKYSPEFNKKSEEYMRNRLEHTDEKLDELVESLVTKEIQLNLIPGKDFHKRFKEVKKFMVDYYMRENAKNLPQFTSRGHLRIFYITIMGIMRKMFPNGVWCNREQLSKLYKQYLKDPMSIIFLPNHQSHIDYIILHLIAIRFQISTPTVIAGDNLNVAVFGGILKSLGAIFIKRSFNNELYTERNLANYIEFTLLNKIHFEVFIEGTRSRDGKLLLPKYGILKTLTNIYLKQREEEENNEFDLLMQPLSITYERIYEADGYLNELMGKDKKQESVTTIFKNGITHFFSPAQSYNHEKLESHSITYNKGSYDNSTKHLHGKIFVKLGNFFKLSEFIEDDLKNTNVPLDLIPGSKVNLKKLGFKILHEINRASYLPEVSIIGSSLNTYYNLNKSTRFPISSLIPTMRLLMDAFQREETAANNKTNMQHLSNLSNNSDEDLIQVVKEQVPQFFRDIKVNLITNEIIIDDSMELLYYKNLTVHIIIHKSLASFILLSIPNEMRSANTIHKMFYIFTGFLKNEFLFDYDYNPEHQLSNILESLIELNKISKDYKIIDYQYLNCFSEVVKPFLESYSLCIYNIHEIITTFNEKNGIIDFKQLLIDDKGIDFPHTKSLLKLIQSKQKSKKLVHIESTNKQYLLSCLYYLNNLQLIDIIKNKARTKAYVVITNGKDLLFVYKFLRGLLNGDDTITNISVGYMIDIIDKNFDRNFELAPADSKVIASIADVKLRSRL</sequence>
<organism evidence="7 8">
    <name type="scientific">[Candida] anglica</name>
    <dbReference type="NCBI Taxonomy" id="148631"/>
    <lineage>
        <taxon>Eukaryota</taxon>
        <taxon>Fungi</taxon>
        <taxon>Dikarya</taxon>
        <taxon>Ascomycota</taxon>
        <taxon>Saccharomycotina</taxon>
        <taxon>Pichiomycetes</taxon>
        <taxon>Debaryomycetaceae</taxon>
        <taxon>Kurtzmaniella</taxon>
    </lineage>
</organism>
<dbReference type="SMART" id="SM00563">
    <property type="entry name" value="PlsC"/>
    <property type="match status" value="1"/>
</dbReference>
<evidence type="ECO:0000256" key="4">
    <source>
        <dbReference type="ARBA" id="ARBA00023136"/>
    </source>
</evidence>
<evidence type="ECO:0000256" key="3">
    <source>
        <dbReference type="ARBA" id="ARBA00022679"/>
    </source>
</evidence>
<proteinExistence type="inferred from homology"/>
<comment type="similarity">
    <text evidence="2">Belongs to the GPAT/DAPAT family.</text>
</comment>
<dbReference type="InterPro" id="IPR022284">
    <property type="entry name" value="GPAT/DHAPAT"/>
</dbReference>
<keyword evidence="4" id="KW-0472">Membrane</keyword>
<accession>A0ABP0EJT5</accession>
<evidence type="ECO:0000259" key="6">
    <source>
        <dbReference type="SMART" id="SM00563"/>
    </source>
</evidence>
<dbReference type="Pfam" id="PF01553">
    <property type="entry name" value="Acyltransferase"/>
    <property type="match status" value="1"/>
</dbReference>
<protein>
    <recommendedName>
        <fullName evidence="6">Phospholipid/glycerol acyltransferase domain-containing protein</fullName>
    </recommendedName>
</protein>
<dbReference type="InterPro" id="IPR041728">
    <property type="entry name" value="GPAT/DHAPAT_LPLAT"/>
</dbReference>
<dbReference type="Proteomes" id="UP001497600">
    <property type="component" value="Chromosome G"/>
</dbReference>
<keyword evidence="8" id="KW-1185">Reference proteome</keyword>
<dbReference type="EMBL" id="OZ004259">
    <property type="protein sequence ID" value="CAK7916526.1"/>
    <property type="molecule type" value="Genomic_DNA"/>
</dbReference>
<keyword evidence="5" id="KW-0012">Acyltransferase</keyword>
<gene>
    <name evidence="7" type="ORF">CAAN4_G04236</name>
</gene>
<reference evidence="7 8" key="1">
    <citation type="submission" date="2024-01" db="EMBL/GenBank/DDBJ databases">
        <authorList>
            <consortium name="Genoscope - CEA"/>
            <person name="William W."/>
        </authorList>
    </citation>
    <scope>NUCLEOTIDE SEQUENCE [LARGE SCALE GENOMIC DNA]</scope>
    <source>
        <strain evidence="7 8">29B2s-10</strain>
    </source>
</reference>
<name>A0ABP0EJT5_9ASCO</name>
<dbReference type="Pfam" id="PF19277">
    <property type="entry name" value="GPAT_C"/>
    <property type="match status" value="1"/>
</dbReference>